<dbReference type="InterPro" id="IPR036866">
    <property type="entry name" value="RibonucZ/Hydroxyglut_hydro"/>
</dbReference>
<dbReference type="OrthoDB" id="9770211at2"/>
<dbReference type="Pfam" id="PF00753">
    <property type="entry name" value="Lactamase_B"/>
    <property type="match status" value="1"/>
</dbReference>
<evidence type="ECO:0000256" key="1">
    <source>
        <dbReference type="ARBA" id="ARBA00022722"/>
    </source>
</evidence>
<organism evidence="8 9">
    <name type="scientific">Pseudoroseomonas cervicalis ATCC 49957</name>
    <dbReference type="NCBI Taxonomy" id="525371"/>
    <lineage>
        <taxon>Bacteria</taxon>
        <taxon>Pseudomonadati</taxon>
        <taxon>Pseudomonadota</taxon>
        <taxon>Alphaproteobacteria</taxon>
        <taxon>Acetobacterales</taxon>
        <taxon>Roseomonadaceae</taxon>
        <taxon>Roseomonas</taxon>
    </lineage>
</organism>
<dbReference type="InterPro" id="IPR041636">
    <property type="entry name" value="RNase_J_C"/>
</dbReference>
<evidence type="ECO:0000256" key="4">
    <source>
        <dbReference type="ARBA" id="ARBA00022833"/>
    </source>
</evidence>
<dbReference type="InterPro" id="IPR055132">
    <property type="entry name" value="RNase_J_b_CASP"/>
</dbReference>
<evidence type="ECO:0000313" key="8">
    <source>
        <dbReference type="EMBL" id="EFH10008.1"/>
    </source>
</evidence>
<dbReference type="AlphaFoldDB" id="D5RRN9"/>
<accession>D5RRN9</accession>
<proteinExistence type="predicted"/>
<dbReference type="InterPro" id="IPR011108">
    <property type="entry name" value="RMMBL"/>
</dbReference>
<dbReference type="PANTHER" id="PTHR43694:SF1">
    <property type="entry name" value="RIBONUCLEASE J"/>
    <property type="match status" value="1"/>
</dbReference>
<keyword evidence="3" id="KW-0378">Hydrolase</keyword>
<dbReference type="GO" id="GO:0046872">
    <property type="term" value="F:metal ion binding"/>
    <property type="evidence" value="ECO:0007669"/>
    <property type="project" value="UniProtKB-KW"/>
</dbReference>
<dbReference type="Pfam" id="PF07521">
    <property type="entry name" value="RMMBL"/>
    <property type="match status" value="1"/>
</dbReference>
<dbReference type="HOGENOM" id="CLU_008727_3_3_5"/>
<evidence type="ECO:0000256" key="3">
    <source>
        <dbReference type="ARBA" id="ARBA00022801"/>
    </source>
</evidence>
<dbReference type="Pfam" id="PF22505">
    <property type="entry name" value="RNase_J_b_CASP"/>
    <property type="match status" value="1"/>
</dbReference>
<dbReference type="EMBL" id="ADVL01000710">
    <property type="protein sequence ID" value="EFH10008.1"/>
    <property type="molecule type" value="Genomic_DNA"/>
</dbReference>
<keyword evidence="5" id="KW-0269">Exonuclease</keyword>
<dbReference type="CDD" id="cd07714">
    <property type="entry name" value="RNaseJ_MBL-fold"/>
    <property type="match status" value="1"/>
</dbReference>
<dbReference type="SUPFAM" id="SSF56281">
    <property type="entry name" value="Metallo-hydrolase/oxidoreductase"/>
    <property type="match status" value="1"/>
</dbReference>
<keyword evidence="4" id="KW-0862">Zinc</keyword>
<keyword evidence="6" id="KW-0694">RNA-binding</keyword>
<dbReference type="SMART" id="SM00849">
    <property type="entry name" value="Lactamase_B"/>
    <property type="match status" value="1"/>
</dbReference>
<evidence type="ECO:0000313" key="9">
    <source>
        <dbReference type="Proteomes" id="UP000005324"/>
    </source>
</evidence>
<evidence type="ECO:0000256" key="2">
    <source>
        <dbReference type="ARBA" id="ARBA00022723"/>
    </source>
</evidence>
<comment type="caution">
    <text evidence="8">The sequence shown here is derived from an EMBL/GenBank/DDBJ whole genome shotgun (WGS) entry which is preliminary data.</text>
</comment>
<keyword evidence="9" id="KW-1185">Reference proteome</keyword>
<sequence length="553" mass="59455">MDLDNGDFAFIPLGGTGEIGLNLNVYRCDGQLLAVDCGIGFGGAEQPEAEVMVPDPAWLAERRDRLVGLVITHAHEDHIGAVAPLWPHLRCPVYASPFTAAVLRRKLSEAGLLNQVKLVTVPLGGSVELGPFGLRFIRVTHSVPEPQSLAIRTRYGTVLHTGDWKLDPDPLVGEPADEAAFAALGEEGVLAMVCDSTNALVEGHSGSEGEVRRNMTALIRQLKGRVAVTCFATNVARVESVALAAKAAGRQVALFGRSLRNAEAAARECGYLKDVPPFLTEDDADDVPDDQLLIICTGSQGEPRSAMAKIAADTHPRISLGEGDTVIFSSRMIPGNERAILRMQDDLTRGGCKVMTADDHMVHVSGHPARDELKRLYSLVKPRFAVPVHGEWRHLQEHAALARQMGSTPVLVEDGDVLRLAPLAGGNAAPEVVEGVPTGQLVLDGDRLLPLEGGVLGARRRMLFNGIVVASLAVDPSGRVLGQPQVSAPGLFDMADVEPVQIADELARLVTELPPELKREDDTLRDAARTVLRKAVSRRLRKRPAVEVHLLRV</sequence>
<dbReference type="GO" id="GO:0003723">
    <property type="term" value="F:RNA binding"/>
    <property type="evidence" value="ECO:0007669"/>
    <property type="project" value="UniProtKB-KW"/>
</dbReference>
<dbReference type="GO" id="GO:0004527">
    <property type="term" value="F:exonuclease activity"/>
    <property type="evidence" value="ECO:0007669"/>
    <property type="project" value="UniProtKB-KW"/>
</dbReference>
<dbReference type="InterPro" id="IPR001279">
    <property type="entry name" value="Metallo-B-lactamas"/>
</dbReference>
<dbReference type="Pfam" id="PF17770">
    <property type="entry name" value="RNase_J_C"/>
    <property type="match status" value="1"/>
</dbReference>
<name>D5RRN9_9PROT</name>
<dbReference type="RefSeq" id="WP_007002781.1">
    <property type="nucleotide sequence ID" value="NZ_GG770777.1"/>
</dbReference>
<evidence type="ECO:0000259" key="7">
    <source>
        <dbReference type="SMART" id="SM00849"/>
    </source>
</evidence>
<dbReference type="Proteomes" id="UP000005324">
    <property type="component" value="Unassembled WGS sequence"/>
</dbReference>
<evidence type="ECO:0000256" key="6">
    <source>
        <dbReference type="ARBA" id="ARBA00022884"/>
    </source>
</evidence>
<feature type="domain" description="Metallo-beta-lactamase" evidence="7">
    <location>
        <begin position="20"/>
        <end position="215"/>
    </location>
</feature>
<gene>
    <name evidence="8" type="ORF">HMPREF0731_3751</name>
</gene>
<protein>
    <recommendedName>
        <fullName evidence="7">Metallo-beta-lactamase domain-containing protein</fullName>
    </recommendedName>
</protein>
<keyword evidence="2" id="KW-0479">Metal-binding</keyword>
<evidence type="ECO:0000256" key="5">
    <source>
        <dbReference type="ARBA" id="ARBA00022839"/>
    </source>
</evidence>
<dbReference type="InterPro" id="IPR042173">
    <property type="entry name" value="RNase_J_2"/>
</dbReference>
<dbReference type="Gene3D" id="3.10.20.580">
    <property type="match status" value="1"/>
</dbReference>
<dbReference type="Gene3D" id="3.60.15.10">
    <property type="entry name" value="Ribonuclease Z/Hydroxyacylglutathione hydrolase-like"/>
    <property type="match status" value="1"/>
</dbReference>
<reference evidence="8 9" key="1">
    <citation type="submission" date="2010-04" db="EMBL/GenBank/DDBJ databases">
        <authorList>
            <person name="Qin X."/>
            <person name="Bachman B."/>
            <person name="Battles P."/>
            <person name="Bell A."/>
            <person name="Bess C."/>
            <person name="Bickham C."/>
            <person name="Chaboub L."/>
            <person name="Chen D."/>
            <person name="Coyle M."/>
            <person name="Deiros D.R."/>
            <person name="Dinh H."/>
            <person name="Forbes L."/>
            <person name="Fowler G."/>
            <person name="Francisco L."/>
            <person name="Fu Q."/>
            <person name="Gubbala S."/>
            <person name="Hale W."/>
            <person name="Han Y."/>
            <person name="Hemphill L."/>
            <person name="Highlander S.K."/>
            <person name="Hirani K."/>
            <person name="Hogues M."/>
            <person name="Jackson L."/>
            <person name="Jakkamsetti A."/>
            <person name="Javaid M."/>
            <person name="Jiang H."/>
            <person name="Korchina V."/>
            <person name="Kovar C."/>
            <person name="Lara F."/>
            <person name="Lee S."/>
            <person name="Mata R."/>
            <person name="Mathew T."/>
            <person name="Moen C."/>
            <person name="Morales K."/>
            <person name="Munidasa M."/>
            <person name="Nazareth L."/>
            <person name="Ngo R."/>
            <person name="Nguyen L."/>
            <person name="Okwuonu G."/>
            <person name="Ongeri F."/>
            <person name="Patil S."/>
            <person name="Petrosino J."/>
            <person name="Pham C."/>
            <person name="Pham P."/>
            <person name="Pu L.-L."/>
            <person name="Puazo M."/>
            <person name="Raj R."/>
            <person name="Reid J."/>
            <person name="Rouhana J."/>
            <person name="Saada N."/>
            <person name="Shang Y."/>
            <person name="Simmons D."/>
            <person name="Thornton R."/>
            <person name="Warren J."/>
            <person name="Weissenberger G."/>
            <person name="Zhang J."/>
            <person name="Zhang L."/>
            <person name="Zhou C."/>
            <person name="Zhu D."/>
            <person name="Muzny D."/>
            <person name="Worley K."/>
            <person name="Gibbs R."/>
        </authorList>
    </citation>
    <scope>NUCLEOTIDE SEQUENCE [LARGE SCALE GENOMIC DNA]</scope>
    <source>
        <strain evidence="8 9">ATCC 49957</strain>
    </source>
</reference>
<dbReference type="PANTHER" id="PTHR43694">
    <property type="entry name" value="RIBONUCLEASE J"/>
    <property type="match status" value="1"/>
</dbReference>
<dbReference type="Gene3D" id="3.40.50.10710">
    <property type="entry name" value="Metallo-hydrolase/oxidoreductase"/>
    <property type="match status" value="1"/>
</dbReference>
<keyword evidence="1" id="KW-0540">Nuclease</keyword>